<name>A0ABT2Z2N5_9RHOB</name>
<evidence type="ECO:0000259" key="2">
    <source>
        <dbReference type="Pfam" id="PF07883"/>
    </source>
</evidence>
<organism evidence="3 4">
    <name type="scientific">Albidovulum sediminicola</name>
    <dbReference type="NCBI Taxonomy" id="2984331"/>
    <lineage>
        <taxon>Bacteria</taxon>
        <taxon>Pseudomonadati</taxon>
        <taxon>Pseudomonadota</taxon>
        <taxon>Alphaproteobacteria</taxon>
        <taxon>Rhodobacterales</taxon>
        <taxon>Paracoccaceae</taxon>
        <taxon>Albidovulum</taxon>
    </lineage>
</organism>
<feature type="domain" description="Cupin type-2" evidence="2">
    <location>
        <begin position="42"/>
        <end position="113"/>
    </location>
</feature>
<reference evidence="3 4" key="1">
    <citation type="submission" date="2022-10" db="EMBL/GenBank/DDBJ databases">
        <title>Defluviimonas sp. nov., isolated from ocean surface water.</title>
        <authorList>
            <person name="He W."/>
            <person name="Wang L."/>
            <person name="Zhang D.-F."/>
        </authorList>
    </citation>
    <scope>NUCLEOTIDE SEQUENCE [LARGE SCALE GENOMIC DNA]</scope>
    <source>
        <strain evidence="3 4">WL0075</strain>
    </source>
</reference>
<accession>A0ABT2Z2N5</accession>
<evidence type="ECO:0000256" key="1">
    <source>
        <dbReference type="ARBA" id="ARBA00022723"/>
    </source>
</evidence>
<dbReference type="Pfam" id="PF07883">
    <property type="entry name" value="Cupin_2"/>
    <property type="match status" value="1"/>
</dbReference>
<dbReference type="InterPro" id="IPR014710">
    <property type="entry name" value="RmlC-like_jellyroll"/>
</dbReference>
<dbReference type="PANTHER" id="PTHR35848">
    <property type="entry name" value="OXALATE-BINDING PROTEIN"/>
    <property type="match status" value="1"/>
</dbReference>
<dbReference type="CDD" id="cd02224">
    <property type="entry name" value="cupin_SPO2919-like"/>
    <property type="match status" value="1"/>
</dbReference>
<dbReference type="PANTHER" id="PTHR35848:SF9">
    <property type="entry name" value="SLL1358 PROTEIN"/>
    <property type="match status" value="1"/>
</dbReference>
<evidence type="ECO:0000313" key="4">
    <source>
        <dbReference type="Proteomes" id="UP001652503"/>
    </source>
</evidence>
<dbReference type="InterPro" id="IPR011051">
    <property type="entry name" value="RmlC_Cupin_sf"/>
</dbReference>
<keyword evidence="1" id="KW-0479">Metal-binding</keyword>
<dbReference type="RefSeq" id="WP_263721910.1">
    <property type="nucleotide sequence ID" value="NZ_JAOWLA010000010.1"/>
</dbReference>
<dbReference type="Gene3D" id="2.60.120.10">
    <property type="entry name" value="Jelly Rolls"/>
    <property type="match status" value="1"/>
</dbReference>
<evidence type="ECO:0000313" key="3">
    <source>
        <dbReference type="EMBL" id="MCV2865389.1"/>
    </source>
</evidence>
<comment type="caution">
    <text evidence="3">The sequence shown here is derived from an EMBL/GenBank/DDBJ whole genome shotgun (WGS) entry which is preliminary data.</text>
</comment>
<protein>
    <submittedName>
        <fullName evidence="3">Cupin domain-containing protein</fullName>
    </submittedName>
</protein>
<dbReference type="InterPro" id="IPR013096">
    <property type="entry name" value="Cupin_2"/>
</dbReference>
<sequence length="149" mass="16061">MIVRKGTARCETATAAQIAHLGDYTAELISDTGGLTQFGAFVETLAPGAASSDRHWHEAEDEFLLVLSGEATVVEDDGAHRLLPGDAACWPAGEANGHHVLNRSARACSYLVVGTRAPSDRVHYSDIDKLYTRENGTVRRTRRDGSPLD</sequence>
<keyword evidence="4" id="KW-1185">Reference proteome</keyword>
<dbReference type="EMBL" id="JAOWLA010000010">
    <property type="protein sequence ID" value="MCV2865389.1"/>
    <property type="molecule type" value="Genomic_DNA"/>
</dbReference>
<gene>
    <name evidence="3" type="ORF">OE647_11695</name>
</gene>
<dbReference type="SUPFAM" id="SSF51182">
    <property type="entry name" value="RmlC-like cupins"/>
    <property type="match status" value="1"/>
</dbReference>
<dbReference type="Proteomes" id="UP001652503">
    <property type="component" value="Unassembled WGS sequence"/>
</dbReference>
<proteinExistence type="predicted"/>
<dbReference type="InterPro" id="IPR051610">
    <property type="entry name" value="GPI/OXD"/>
</dbReference>